<dbReference type="Proteomes" id="UP000092154">
    <property type="component" value="Unassembled WGS sequence"/>
</dbReference>
<reference evidence="2 3" key="1">
    <citation type="submission" date="2016-06" db="EMBL/GenBank/DDBJ databases">
        <title>Comparative genomics of the ectomycorrhizal sister species Rhizopogon vinicolor and Rhizopogon vesiculosus (Basidiomycota: Boletales) reveals a divergence of the mating type B locus.</title>
        <authorList>
            <consortium name="DOE Joint Genome Institute"/>
            <person name="Mujic A.B."/>
            <person name="Kuo A."/>
            <person name="Tritt A."/>
            <person name="Lipzen A."/>
            <person name="Chen C."/>
            <person name="Johnson J."/>
            <person name="Sharma A."/>
            <person name="Barry K."/>
            <person name="Grigoriev I.V."/>
            <person name="Spatafora J.W."/>
        </authorList>
    </citation>
    <scope>NUCLEOTIDE SEQUENCE [LARGE SCALE GENOMIC DNA]</scope>
    <source>
        <strain evidence="2 3">AM-OR11-026</strain>
    </source>
</reference>
<name>A0A1B7MKE3_9AGAM</name>
<keyword evidence="3" id="KW-1185">Reference proteome</keyword>
<sequence>MITHQTYIWWDKLRVKGGVNIVKVKPGIVVINIGVQVDIAIIIVVAIVHRYVKCIDYRSD</sequence>
<dbReference type="EMBL" id="KV448845">
    <property type="protein sequence ID" value="OAX33062.1"/>
    <property type="molecule type" value="Genomic_DNA"/>
</dbReference>
<keyword evidence="1" id="KW-1133">Transmembrane helix</keyword>
<gene>
    <name evidence="2" type="ORF">K503DRAFT_776001</name>
</gene>
<evidence type="ECO:0000313" key="2">
    <source>
        <dbReference type="EMBL" id="OAX33062.1"/>
    </source>
</evidence>
<feature type="transmembrane region" description="Helical" evidence="1">
    <location>
        <begin position="28"/>
        <end position="48"/>
    </location>
</feature>
<dbReference type="AlphaFoldDB" id="A0A1B7MKE3"/>
<evidence type="ECO:0000313" key="3">
    <source>
        <dbReference type="Proteomes" id="UP000092154"/>
    </source>
</evidence>
<evidence type="ECO:0000256" key="1">
    <source>
        <dbReference type="SAM" id="Phobius"/>
    </source>
</evidence>
<proteinExistence type="predicted"/>
<dbReference type="InParanoid" id="A0A1B7MKE3"/>
<keyword evidence="1" id="KW-0812">Transmembrane</keyword>
<accession>A0A1B7MKE3</accession>
<protein>
    <submittedName>
        <fullName evidence="2">Uncharacterized protein</fullName>
    </submittedName>
</protein>
<organism evidence="2 3">
    <name type="scientific">Rhizopogon vinicolor AM-OR11-026</name>
    <dbReference type="NCBI Taxonomy" id="1314800"/>
    <lineage>
        <taxon>Eukaryota</taxon>
        <taxon>Fungi</taxon>
        <taxon>Dikarya</taxon>
        <taxon>Basidiomycota</taxon>
        <taxon>Agaricomycotina</taxon>
        <taxon>Agaricomycetes</taxon>
        <taxon>Agaricomycetidae</taxon>
        <taxon>Boletales</taxon>
        <taxon>Suillineae</taxon>
        <taxon>Rhizopogonaceae</taxon>
        <taxon>Rhizopogon</taxon>
    </lineage>
</organism>
<keyword evidence="1" id="KW-0472">Membrane</keyword>